<dbReference type="EMBL" id="SPQZ01000008">
    <property type="protein sequence ID" value="TFV94937.1"/>
    <property type="molecule type" value="Genomic_DNA"/>
</dbReference>
<dbReference type="EC" id="1.1.1.133" evidence="2"/>
<dbReference type="Pfam" id="PF04321">
    <property type="entry name" value="RmlD_sub_bind"/>
    <property type="match status" value="1"/>
</dbReference>
<dbReference type="NCBIfam" id="TIGR01214">
    <property type="entry name" value="rmlD"/>
    <property type="match status" value="1"/>
</dbReference>
<feature type="domain" description="RmlD-like substrate binding" evidence="3">
    <location>
        <begin position="3"/>
        <end position="275"/>
    </location>
</feature>
<dbReference type="PANTHER" id="PTHR10491">
    <property type="entry name" value="DTDP-4-DEHYDRORHAMNOSE REDUCTASE"/>
    <property type="match status" value="1"/>
</dbReference>
<dbReference type="AlphaFoldDB" id="A0A4Y9QRQ3"/>
<evidence type="ECO:0000313" key="4">
    <source>
        <dbReference type="EMBL" id="TFV94937.1"/>
    </source>
</evidence>
<keyword evidence="2" id="KW-0521">NADP</keyword>
<organism evidence="4 5">
    <name type="scientific">Orlajensenia leifsoniae</name>
    <dbReference type="NCBI Taxonomy" id="2561933"/>
    <lineage>
        <taxon>Bacteria</taxon>
        <taxon>Bacillati</taxon>
        <taxon>Actinomycetota</taxon>
        <taxon>Actinomycetes</taxon>
        <taxon>Micrococcales</taxon>
        <taxon>Microbacteriaceae</taxon>
        <taxon>Orlajensenia</taxon>
    </lineage>
</organism>
<accession>A0A4Y9QRQ3</accession>
<dbReference type="GO" id="GO:0008831">
    <property type="term" value="F:dTDP-4-dehydrorhamnose reductase activity"/>
    <property type="evidence" value="ECO:0007669"/>
    <property type="project" value="UniProtKB-EC"/>
</dbReference>
<dbReference type="UniPathway" id="UPA00124"/>
<dbReference type="InterPro" id="IPR029903">
    <property type="entry name" value="RmlD-like-bd"/>
</dbReference>
<dbReference type="Proteomes" id="UP000298127">
    <property type="component" value="Unassembled WGS sequence"/>
</dbReference>
<dbReference type="GO" id="GO:0005829">
    <property type="term" value="C:cytosol"/>
    <property type="evidence" value="ECO:0007669"/>
    <property type="project" value="TreeGrafter"/>
</dbReference>
<dbReference type="RefSeq" id="WP_135121536.1">
    <property type="nucleotide sequence ID" value="NZ_SPQZ01000008.1"/>
</dbReference>
<evidence type="ECO:0000256" key="2">
    <source>
        <dbReference type="RuleBase" id="RU364082"/>
    </source>
</evidence>
<keyword evidence="2 4" id="KW-0560">Oxidoreductase</keyword>
<dbReference type="Gene3D" id="3.40.50.720">
    <property type="entry name" value="NAD(P)-binding Rossmann-like Domain"/>
    <property type="match status" value="1"/>
</dbReference>
<evidence type="ECO:0000256" key="1">
    <source>
        <dbReference type="ARBA" id="ARBA00010944"/>
    </source>
</evidence>
<dbReference type="CDD" id="cd05254">
    <property type="entry name" value="dTDP_HR_like_SDR_e"/>
    <property type="match status" value="1"/>
</dbReference>
<evidence type="ECO:0000313" key="5">
    <source>
        <dbReference type="Proteomes" id="UP000298127"/>
    </source>
</evidence>
<dbReference type="InterPro" id="IPR036291">
    <property type="entry name" value="NAD(P)-bd_dom_sf"/>
</dbReference>
<dbReference type="Gene3D" id="3.90.25.10">
    <property type="entry name" value="UDP-galactose 4-epimerase, domain 1"/>
    <property type="match status" value="1"/>
</dbReference>
<dbReference type="SUPFAM" id="SSF51735">
    <property type="entry name" value="NAD(P)-binding Rossmann-fold domains"/>
    <property type="match status" value="1"/>
</dbReference>
<protein>
    <recommendedName>
        <fullName evidence="2">dTDP-4-dehydrorhamnose reductase</fullName>
        <ecNumber evidence="2">1.1.1.133</ecNumber>
    </recommendedName>
</protein>
<comment type="pathway">
    <text evidence="2">Carbohydrate biosynthesis; dTDP-L-rhamnose biosynthesis.</text>
</comment>
<comment type="caution">
    <text evidence="4">The sequence shown here is derived from an EMBL/GenBank/DDBJ whole genome shotgun (WGS) entry which is preliminary data.</text>
</comment>
<dbReference type="PANTHER" id="PTHR10491:SF4">
    <property type="entry name" value="METHIONINE ADENOSYLTRANSFERASE 2 SUBUNIT BETA"/>
    <property type="match status" value="1"/>
</dbReference>
<dbReference type="InterPro" id="IPR005913">
    <property type="entry name" value="dTDP_dehydrorham_reduct"/>
</dbReference>
<keyword evidence="5" id="KW-1185">Reference proteome</keyword>
<comment type="similarity">
    <text evidence="1 2">Belongs to the dTDP-4-dehydrorhamnose reductase family.</text>
</comment>
<dbReference type="GO" id="GO:0019305">
    <property type="term" value="P:dTDP-rhamnose biosynthetic process"/>
    <property type="evidence" value="ECO:0007669"/>
    <property type="project" value="UniProtKB-UniPathway"/>
</dbReference>
<evidence type="ECO:0000259" key="3">
    <source>
        <dbReference type="Pfam" id="PF04321"/>
    </source>
</evidence>
<reference evidence="4 5" key="1">
    <citation type="journal article" date="2018" name="J. Microbiol.">
        <title>Leifsonia flava sp. nov., a novel actinobacterium isolated from the rhizosphere of Aquilegia viridiflora.</title>
        <authorList>
            <person name="Cai Y."/>
            <person name="Tao W.Z."/>
            <person name="Ma Y.J."/>
            <person name="Cheng J."/>
            <person name="Zhang M.Y."/>
            <person name="Zhang Y.X."/>
        </authorList>
    </citation>
    <scope>NUCLEOTIDE SEQUENCE [LARGE SCALE GENOMIC DNA]</scope>
    <source>
        <strain evidence="4 5">SYP-B2174</strain>
    </source>
</reference>
<comment type="function">
    <text evidence="2">Catalyzes the reduction of dTDP-6-deoxy-L-lyxo-4-hexulose to yield dTDP-L-rhamnose.</text>
</comment>
<name>A0A4Y9QRQ3_9MICO</name>
<gene>
    <name evidence="4" type="primary">rfbD</name>
    <name evidence="4" type="ORF">E4M00_16240</name>
</gene>
<proteinExistence type="inferred from homology"/>
<sequence>MTRYLVTGASGMLGHDLVEALDGRETTALTRADLDVTDLGAVRSAGAGHDVIINASAYTAVDDAETHEDDAHAVNAVGAANLARVAAETSARFVQFSTDYVFDGTATSPYAESEPLHPVSAYGRTKAAGERFALELHPAGSVIIRTAWLYGAHGGNFARTMLAIAAQRETWSVVDDQVGQPTWTRDLARRTVEFLDSGAPAGIYHGTNSGSTSWYGFARAVLEDAGLDPDRITPTDSGSFRRPAPRPAYSVLGHDGWAVAGLPPMRDWRSALDEASSLGIFS</sequence>